<accession>A0AAX3N8K5</accession>
<dbReference type="EMBL" id="CP110500">
    <property type="protein sequence ID" value="WDI79211.1"/>
    <property type="molecule type" value="Genomic_DNA"/>
</dbReference>
<dbReference type="SUPFAM" id="SSF56808">
    <property type="entry name" value="Ribosomal protein L1"/>
    <property type="match status" value="1"/>
</dbReference>
<reference evidence="1" key="1">
    <citation type="submission" date="2022-11" db="EMBL/GenBank/DDBJ databases">
        <title>Genomic comparisons reveal selection pressure and functional variation between nutritional endosymbionts of cave-adapted and epigean Hawaiian planthoppers.</title>
        <authorList>
            <person name="Gossett J.M."/>
            <person name="Porter M.L."/>
            <person name="Vasquez Y."/>
            <person name="Bennett G.M."/>
            <person name="Chong R.A."/>
        </authorList>
    </citation>
    <scope>NUCLEOTIDE SEQUENCE</scope>
    <source>
        <strain evidence="1">OPOL2</strain>
    </source>
</reference>
<dbReference type="InterPro" id="IPR023674">
    <property type="entry name" value="Ribosomal_uL1-like"/>
</dbReference>
<sequence length="201" mass="24818">MKIKKIFKKLKNKKLKTININFVFDNKNDLKFEKFIILPNKLCRKLKIFLFCKDLYIEYFRKIGFKNIFDPNLIEVNFFNNKKTKYILCHQEVYKTFKKKFLFFFKKKKQKISYNLGNIFKDLKYANLFYKNYISFIIKKSNYINTFFSDTKMCFKKFYKNLVFVINFIKDNFYKIKKIFLSNNNSKSFKLDREEILKILK</sequence>
<dbReference type="Proteomes" id="UP001222373">
    <property type="component" value="Chromosome"/>
</dbReference>
<gene>
    <name evidence="1" type="ORF">ONB67_00720</name>
</gene>
<organism evidence="1 2">
    <name type="scientific">Candidatus Vidania fulgoroideorum</name>
    <dbReference type="NCBI Taxonomy" id="881286"/>
    <lineage>
        <taxon>Bacteria</taxon>
        <taxon>Pseudomonadati</taxon>
        <taxon>Pseudomonadota</taxon>
        <taxon>Betaproteobacteria</taxon>
        <taxon>Candidatus Vidania</taxon>
    </lineage>
</organism>
<dbReference type="Gene3D" id="3.40.50.790">
    <property type="match status" value="1"/>
</dbReference>
<proteinExistence type="predicted"/>
<dbReference type="Gene3D" id="3.30.190.20">
    <property type="match status" value="1"/>
</dbReference>
<dbReference type="InterPro" id="IPR016095">
    <property type="entry name" value="Ribosomal_uL1_3-a/b-sand"/>
</dbReference>
<evidence type="ECO:0000313" key="1">
    <source>
        <dbReference type="EMBL" id="WDI79211.1"/>
    </source>
</evidence>
<protein>
    <submittedName>
        <fullName evidence="1">Uncharacterized protein</fullName>
    </submittedName>
</protein>
<dbReference type="AlphaFoldDB" id="A0AAX3N8K5"/>
<name>A0AAX3N8K5_9PROT</name>
<evidence type="ECO:0000313" key="2">
    <source>
        <dbReference type="Proteomes" id="UP001222373"/>
    </source>
</evidence>